<comment type="caution">
    <text evidence="2">The sequence shown here is derived from an EMBL/GenBank/DDBJ whole genome shotgun (WGS) entry which is preliminary data.</text>
</comment>
<evidence type="ECO:0008006" key="4">
    <source>
        <dbReference type="Google" id="ProtNLM"/>
    </source>
</evidence>
<proteinExistence type="predicted"/>
<feature type="transmembrane region" description="Helical" evidence="1">
    <location>
        <begin position="153"/>
        <end position="184"/>
    </location>
</feature>
<feature type="transmembrane region" description="Helical" evidence="1">
    <location>
        <begin position="55"/>
        <end position="76"/>
    </location>
</feature>
<sequence>MSPNWVAPYLSGAHNLTTPGRFKVNLDEIEHYKKIDDSFKEDQFKFKKKTNLIPYFNNSIGYVYLVKMATTIFPFLGDQMAIIVLQCLFHLFISIIFLTLKEFSNRQKWLFLILYAINPLILKFVVFNFYYFWQVIPAFIFGYLMLSKSPNKFIITFFLLILPVIIVTRPTIVFSLLFVIYLLFKKFHYKYGLFSVCYIIVTYLLINAPTKQNVWHTIYIGIGGYSNDYNIKLSDTSGYALYENKTNEKLNASVGGNLYNEITLKKYTEIAKNETIEIFNRNPILFLKNAIVNTLQGFSIGYINKAGDTINYIIAFTGFLMVCLLIYSKKYLWFFMISFSLGTFTLYYPPVQAYMYGVYLLLVLYLITNYSLLSVSHNLK</sequence>
<evidence type="ECO:0000313" key="2">
    <source>
        <dbReference type="EMBL" id="MBJ2174574.1"/>
    </source>
</evidence>
<keyword evidence="1" id="KW-1133">Transmembrane helix</keyword>
<accession>A0ABS0WRK5</accession>
<organism evidence="2 3">
    <name type="scientific">Aureibaculum flavum</name>
    <dbReference type="NCBI Taxonomy" id="2795986"/>
    <lineage>
        <taxon>Bacteria</taxon>
        <taxon>Pseudomonadati</taxon>
        <taxon>Bacteroidota</taxon>
        <taxon>Flavobacteriia</taxon>
        <taxon>Flavobacteriales</taxon>
        <taxon>Flavobacteriaceae</taxon>
        <taxon>Aureibaculum</taxon>
    </lineage>
</organism>
<keyword evidence="1" id="KW-0812">Transmembrane</keyword>
<evidence type="ECO:0000256" key="1">
    <source>
        <dbReference type="SAM" id="Phobius"/>
    </source>
</evidence>
<feature type="transmembrane region" description="Helical" evidence="1">
    <location>
        <begin position="309"/>
        <end position="327"/>
    </location>
</feature>
<keyword evidence="3" id="KW-1185">Reference proteome</keyword>
<reference evidence="2 3" key="1">
    <citation type="submission" date="2020-12" db="EMBL/GenBank/DDBJ databases">
        <title>Aureibaculum luteum sp. nov. and Aureibaculum flavum sp. nov., novel members of the family Flavobacteriaceae isolated from Antarctic intertidal sediments.</title>
        <authorList>
            <person name="He X."/>
            <person name="Zhang X."/>
        </authorList>
    </citation>
    <scope>NUCLEOTIDE SEQUENCE [LARGE SCALE GENOMIC DNA]</scope>
    <source>
        <strain evidence="2 3">A20</strain>
    </source>
</reference>
<dbReference type="EMBL" id="JAEHFJ010000004">
    <property type="protein sequence ID" value="MBJ2174574.1"/>
    <property type="molecule type" value="Genomic_DNA"/>
</dbReference>
<keyword evidence="1" id="KW-0472">Membrane</keyword>
<gene>
    <name evidence="2" type="ORF">JBL43_10025</name>
</gene>
<dbReference type="Proteomes" id="UP000623301">
    <property type="component" value="Unassembled WGS sequence"/>
</dbReference>
<feature type="transmembrane region" description="Helical" evidence="1">
    <location>
        <begin position="112"/>
        <end position="133"/>
    </location>
</feature>
<feature type="transmembrane region" description="Helical" evidence="1">
    <location>
        <begin position="82"/>
        <end position="100"/>
    </location>
</feature>
<evidence type="ECO:0000313" key="3">
    <source>
        <dbReference type="Proteomes" id="UP000623301"/>
    </source>
</evidence>
<feature type="transmembrane region" description="Helical" evidence="1">
    <location>
        <begin position="332"/>
        <end position="348"/>
    </location>
</feature>
<feature type="transmembrane region" description="Helical" evidence="1">
    <location>
        <begin position="191"/>
        <end position="208"/>
    </location>
</feature>
<feature type="transmembrane region" description="Helical" evidence="1">
    <location>
        <begin position="354"/>
        <end position="373"/>
    </location>
</feature>
<protein>
    <recommendedName>
        <fullName evidence="4">Glycosyltransferase RgtA/B/C/D-like domain-containing protein</fullName>
    </recommendedName>
</protein>
<name>A0ABS0WRK5_9FLAO</name>